<dbReference type="PANTHER" id="PTHR23101:SF97">
    <property type="entry name" value="DOMAIN PROTEIN, PUTATIVE (AFU_ORTHOLOGUE AFUA_2G10890)-RELATED"/>
    <property type="match status" value="1"/>
</dbReference>
<gene>
    <name evidence="3" type="ORF">GOMPHAMPRED_000829</name>
</gene>
<evidence type="ECO:0000313" key="4">
    <source>
        <dbReference type="Proteomes" id="UP000664169"/>
    </source>
</evidence>
<evidence type="ECO:0000256" key="1">
    <source>
        <dbReference type="SAM" id="MobiDB-lite"/>
    </source>
</evidence>
<dbReference type="Pfam" id="PF02204">
    <property type="entry name" value="VPS9"/>
    <property type="match status" value="1"/>
</dbReference>
<dbReference type="OrthoDB" id="10264848at2759"/>
<accession>A0A8H3I5I1</accession>
<dbReference type="GO" id="GO:0005085">
    <property type="term" value="F:guanyl-nucleotide exchange factor activity"/>
    <property type="evidence" value="ECO:0007669"/>
    <property type="project" value="InterPro"/>
</dbReference>
<feature type="domain" description="VPS9" evidence="2">
    <location>
        <begin position="242"/>
        <end position="396"/>
    </location>
</feature>
<dbReference type="PANTHER" id="PTHR23101">
    <property type="entry name" value="RAB GDP/GTP EXCHANGE FACTOR"/>
    <property type="match status" value="1"/>
</dbReference>
<proteinExistence type="predicted"/>
<dbReference type="InterPro" id="IPR045046">
    <property type="entry name" value="Vps9-like"/>
</dbReference>
<feature type="region of interest" description="Disordered" evidence="1">
    <location>
        <begin position="539"/>
        <end position="616"/>
    </location>
</feature>
<feature type="compositionally biased region" description="Polar residues" evidence="1">
    <location>
        <begin position="190"/>
        <end position="199"/>
    </location>
</feature>
<keyword evidence="4" id="KW-1185">Reference proteome</keyword>
<dbReference type="SUPFAM" id="SSF109993">
    <property type="entry name" value="VPS9 domain"/>
    <property type="match status" value="1"/>
</dbReference>
<name>A0A8H3I5I1_9LECA</name>
<feature type="region of interest" description="Disordered" evidence="1">
    <location>
        <begin position="401"/>
        <end position="463"/>
    </location>
</feature>
<dbReference type="GO" id="GO:0016192">
    <property type="term" value="P:vesicle-mediated transport"/>
    <property type="evidence" value="ECO:0007669"/>
    <property type="project" value="InterPro"/>
</dbReference>
<dbReference type="Gene3D" id="1.20.1050.80">
    <property type="entry name" value="VPS9 domain"/>
    <property type="match status" value="1"/>
</dbReference>
<feature type="region of interest" description="Disordered" evidence="1">
    <location>
        <begin position="1"/>
        <end position="84"/>
    </location>
</feature>
<dbReference type="SMART" id="SM00167">
    <property type="entry name" value="VPS9"/>
    <property type="match status" value="1"/>
</dbReference>
<protein>
    <recommendedName>
        <fullName evidence="2">VPS9 domain-containing protein</fullName>
    </recommendedName>
</protein>
<feature type="compositionally biased region" description="Polar residues" evidence="1">
    <location>
        <begin position="593"/>
        <end position="604"/>
    </location>
</feature>
<evidence type="ECO:0000313" key="3">
    <source>
        <dbReference type="EMBL" id="CAF9915697.1"/>
    </source>
</evidence>
<feature type="compositionally biased region" description="Basic and acidic residues" evidence="1">
    <location>
        <begin position="560"/>
        <end position="580"/>
    </location>
</feature>
<feature type="region of interest" description="Disordered" evidence="1">
    <location>
        <begin position="147"/>
        <end position="200"/>
    </location>
</feature>
<feature type="compositionally biased region" description="Polar residues" evidence="1">
    <location>
        <begin position="162"/>
        <end position="178"/>
    </location>
</feature>
<dbReference type="EMBL" id="CAJPDQ010000010">
    <property type="protein sequence ID" value="CAF9915697.1"/>
    <property type="molecule type" value="Genomic_DNA"/>
</dbReference>
<dbReference type="Proteomes" id="UP000664169">
    <property type="component" value="Unassembled WGS sequence"/>
</dbReference>
<comment type="caution">
    <text evidence="3">The sequence shown here is derived from an EMBL/GenBank/DDBJ whole genome shotgun (WGS) entry which is preliminary data.</text>
</comment>
<dbReference type="PROSITE" id="PS51205">
    <property type="entry name" value="VPS9"/>
    <property type="match status" value="1"/>
</dbReference>
<feature type="compositionally biased region" description="Polar residues" evidence="1">
    <location>
        <begin position="402"/>
        <end position="418"/>
    </location>
</feature>
<feature type="compositionally biased region" description="Low complexity" evidence="1">
    <location>
        <begin position="431"/>
        <end position="449"/>
    </location>
</feature>
<dbReference type="GO" id="GO:0031267">
    <property type="term" value="F:small GTPase binding"/>
    <property type="evidence" value="ECO:0007669"/>
    <property type="project" value="TreeGrafter"/>
</dbReference>
<dbReference type="InterPro" id="IPR037191">
    <property type="entry name" value="VPS9_dom_sf"/>
</dbReference>
<evidence type="ECO:0000259" key="2">
    <source>
        <dbReference type="PROSITE" id="PS51205"/>
    </source>
</evidence>
<feature type="compositionally biased region" description="Polar residues" evidence="1">
    <location>
        <begin position="12"/>
        <end position="44"/>
    </location>
</feature>
<dbReference type="AlphaFoldDB" id="A0A8H3I5I1"/>
<organism evidence="3 4">
    <name type="scientific">Gomphillus americanus</name>
    <dbReference type="NCBI Taxonomy" id="1940652"/>
    <lineage>
        <taxon>Eukaryota</taxon>
        <taxon>Fungi</taxon>
        <taxon>Dikarya</taxon>
        <taxon>Ascomycota</taxon>
        <taxon>Pezizomycotina</taxon>
        <taxon>Lecanoromycetes</taxon>
        <taxon>OSLEUM clade</taxon>
        <taxon>Ostropomycetidae</taxon>
        <taxon>Ostropales</taxon>
        <taxon>Graphidaceae</taxon>
        <taxon>Gomphilloideae</taxon>
        <taxon>Gomphillus</taxon>
    </lineage>
</organism>
<dbReference type="GO" id="GO:0005829">
    <property type="term" value="C:cytosol"/>
    <property type="evidence" value="ECO:0007669"/>
    <property type="project" value="TreeGrafter"/>
</dbReference>
<dbReference type="InterPro" id="IPR003123">
    <property type="entry name" value="VPS9"/>
</dbReference>
<dbReference type="GO" id="GO:0030139">
    <property type="term" value="C:endocytic vesicle"/>
    <property type="evidence" value="ECO:0007669"/>
    <property type="project" value="TreeGrafter"/>
</dbReference>
<reference evidence="3" key="1">
    <citation type="submission" date="2021-03" db="EMBL/GenBank/DDBJ databases">
        <authorList>
            <person name="Tagirdzhanova G."/>
        </authorList>
    </citation>
    <scope>NUCLEOTIDE SEQUENCE</scope>
</reference>
<sequence length="718" mass="77870">MTTVGKARPSRLKTTTSFSRYEPSTESMPTPTRGRASTLSNDILSPSAAALSPDGTTPSSVFEKEEERDVQTPILKDAPSGPTSPELLEAYDDLPIELISLSDRFIVSLTTAKVYPTPPSIEKLADLYQEFYLQAENHISTHIQALSMKESRGKSPAPSIASRISNGSKSRSTMSSQPSREKLGSDMAGSGQQMLTPSEISERRKARRILEYRRVALEEAVERRLCENIYSRLFRHKSSLDEIRDEKLRSKTAALALVGISLKDLGVTFEDLSVSNESDRQGEIEKWIAKARTSVLGMNNAHHPLGKLQSLAAAHQHIVDMLTILRKSSSSADEILPTLIYTLISCPSESIQVISNLCFIQRFRAASKINGEAAYCLTNLEAAITFLENVDLASLRSEEAIESQSKQNTPAIYGNQETEFPFNEGPDKATRPSIAPLASLPSRPSSSSENKNEPPLTPNHTRKLSTLFQPSANAIGAASDAVRSSADAGLKNISQAMDSSFNLLFGRLRETVITGPGSTSAGAVPLPKTLDEARRLVSPRPLIDEDGNISEQSSFNEQDDSPREDRILDMISGKSRDRSADSTNSAGRKLALQQPNPETISGSPPTNPPLSALDSMRSFGNSLNPLNRFSGVSVIRGFGRSNSSSPAITPSPLASIETSSGAIVSTIDKTSPLTARIDPPLQRFVGITDAGELKLADVQALLDDYQRLAKIVKDSKLY</sequence>